<dbReference type="SMART" id="SM01117">
    <property type="entry name" value="Cyt-b5"/>
    <property type="match status" value="1"/>
</dbReference>
<dbReference type="GO" id="GO:0004128">
    <property type="term" value="F:cytochrome-b5 reductase activity, acting on NAD(P)H"/>
    <property type="evidence" value="ECO:0007669"/>
    <property type="project" value="TreeGrafter"/>
</dbReference>
<dbReference type="FunFam" id="3.10.120.10:FF:000001">
    <property type="entry name" value="Cytochrome b5 reductase 4"/>
    <property type="match status" value="1"/>
</dbReference>
<organism evidence="8 9">
    <name type="scientific">Yarrowia lipolytica</name>
    <name type="common">Candida lipolytica</name>
    <dbReference type="NCBI Taxonomy" id="4952"/>
    <lineage>
        <taxon>Eukaryota</taxon>
        <taxon>Fungi</taxon>
        <taxon>Dikarya</taxon>
        <taxon>Ascomycota</taxon>
        <taxon>Saccharomycotina</taxon>
        <taxon>Dipodascomycetes</taxon>
        <taxon>Dipodascales</taxon>
        <taxon>Dipodascales incertae sedis</taxon>
        <taxon>Yarrowia</taxon>
    </lineage>
</organism>
<dbReference type="eggNOG" id="KOG0536">
    <property type="taxonomic scope" value="Eukaryota"/>
</dbReference>
<evidence type="ECO:0000256" key="1">
    <source>
        <dbReference type="ARBA" id="ARBA00022617"/>
    </source>
</evidence>
<dbReference type="Pfam" id="PF00173">
    <property type="entry name" value="Cyt-b5"/>
    <property type="match status" value="1"/>
</dbReference>
<keyword evidence="1 4" id="KW-0349">Heme</keyword>
<comment type="similarity">
    <text evidence="4">Belongs to the cytochrome b5 family.</text>
</comment>
<proteinExistence type="inferred from homology"/>
<evidence type="ECO:0000256" key="5">
    <source>
        <dbReference type="SAM" id="MobiDB-lite"/>
    </source>
</evidence>
<dbReference type="AlphaFoldDB" id="A0A1D8NAN9"/>
<dbReference type="PROSITE" id="PS50255">
    <property type="entry name" value="CYTOCHROME_B5_2"/>
    <property type="match status" value="1"/>
</dbReference>
<dbReference type="InterPro" id="IPR018506">
    <property type="entry name" value="Cyt_B5_heme-BS"/>
</dbReference>
<dbReference type="VEuPathDB" id="FungiDB:YALI1_C16294g"/>
<dbReference type="RefSeq" id="XP_068138413.1">
    <property type="nucleotide sequence ID" value="XM_068282312.1"/>
</dbReference>
<dbReference type="PANTHER" id="PTHR46237">
    <property type="entry name" value="CYTOCHROME B5 REDUCTASE 4 FAMILY MEMBER"/>
    <property type="match status" value="1"/>
</dbReference>
<feature type="compositionally biased region" description="Pro residues" evidence="5">
    <location>
        <begin position="110"/>
        <end position="123"/>
    </location>
</feature>
<evidence type="ECO:0000259" key="7">
    <source>
        <dbReference type="PROSITE" id="PS50255"/>
    </source>
</evidence>
<evidence type="ECO:0000313" key="8">
    <source>
        <dbReference type="EMBL" id="AOW02707.1"/>
    </source>
</evidence>
<keyword evidence="2 4" id="KW-0479">Metal-binding</keyword>
<dbReference type="InterPro" id="IPR001199">
    <property type="entry name" value="Cyt_B5-like_heme/steroid-bd"/>
</dbReference>
<feature type="signal peptide" evidence="6">
    <location>
        <begin position="1"/>
        <end position="23"/>
    </location>
</feature>
<evidence type="ECO:0000313" key="9">
    <source>
        <dbReference type="Proteomes" id="UP000182444"/>
    </source>
</evidence>
<reference evidence="8 9" key="1">
    <citation type="journal article" date="2016" name="PLoS ONE">
        <title>Sequence Assembly of Yarrowia lipolytica Strain W29/CLIB89 Shows Transposable Element Diversity.</title>
        <authorList>
            <person name="Magnan C."/>
            <person name="Yu J."/>
            <person name="Chang I."/>
            <person name="Jahn E."/>
            <person name="Kanomata Y."/>
            <person name="Wu J."/>
            <person name="Zeller M."/>
            <person name="Oakes M."/>
            <person name="Baldi P."/>
            <person name="Sandmeyer S."/>
        </authorList>
    </citation>
    <scope>NUCLEOTIDE SEQUENCE [LARGE SCALE GENOMIC DNA]</scope>
    <source>
        <strain evidence="9">CLIB89(W29)</strain>
    </source>
</reference>
<gene>
    <name evidence="8" type="ORF">YALI1_C16294g</name>
</gene>
<dbReference type="InterPro" id="IPR051872">
    <property type="entry name" value="Cytochrome_b5/Flavoprotein_Rdt"/>
</dbReference>
<dbReference type="SUPFAM" id="SSF55856">
    <property type="entry name" value="Cytochrome b5-like heme/steroid binding domain"/>
    <property type="match status" value="1"/>
</dbReference>
<keyword evidence="3 4" id="KW-0408">Iron</keyword>
<dbReference type="PROSITE" id="PS00191">
    <property type="entry name" value="CYTOCHROME_B5_1"/>
    <property type="match status" value="1"/>
</dbReference>
<dbReference type="InterPro" id="IPR036400">
    <property type="entry name" value="Cyt_B5-like_heme/steroid_sf"/>
</dbReference>
<evidence type="ECO:0000256" key="3">
    <source>
        <dbReference type="ARBA" id="ARBA00023004"/>
    </source>
</evidence>
<evidence type="ECO:0000256" key="6">
    <source>
        <dbReference type="SAM" id="SignalP"/>
    </source>
</evidence>
<dbReference type="GeneID" id="94582948"/>
<dbReference type="GO" id="GO:0046872">
    <property type="term" value="F:metal ion binding"/>
    <property type="evidence" value="ECO:0007669"/>
    <property type="project" value="UniProtKB-UniRule"/>
</dbReference>
<dbReference type="EMBL" id="CP017555">
    <property type="protein sequence ID" value="AOW02707.1"/>
    <property type="molecule type" value="Genomic_DNA"/>
</dbReference>
<dbReference type="GO" id="GO:0020037">
    <property type="term" value="F:heme binding"/>
    <property type="evidence" value="ECO:0007669"/>
    <property type="project" value="UniProtKB-UniRule"/>
</dbReference>
<feature type="chain" id="PRO_5009110427" description="Cytochrome b5 heme-binding domain-containing protein" evidence="6">
    <location>
        <begin position="24"/>
        <end position="275"/>
    </location>
</feature>
<sequence length="275" mass="30470">MLFCQLHLSISFFFFSTKMLSLAWTTLTETNSLCISSEHVPNLTSLIRVLLRPRYSHRHGNYIMNPPSNPTPPQDNKKAEISGPTDDEITMFPARDSHQRSQAVKSSDRLPPPTSNRPIPTPQPNISRTPAPGRFPATSSLRVPPPGTGTVGVGGLTQPSGASKAREKVVLQPGYSPLDWAKLRNSGKNLRGVDTMGPVRVTKDMLKEHRSKEDAWMVLNGKVYNITPYLNFHPGGVPKLMVCAGRDGTSLFMKTHAWVNYENILDRCFVGFYVG</sequence>
<feature type="region of interest" description="Disordered" evidence="5">
    <location>
        <begin position="60"/>
        <end position="146"/>
    </location>
</feature>
<evidence type="ECO:0000256" key="2">
    <source>
        <dbReference type="ARBA" id="ARBA00022723"/>
    </source>
</evidence>
<dbReference type="PANTHER" id="PTHR46237:SF1">
    <property type="entry name" value="CYTOCHROME B5 REDUCTASE 4"/>
    <property type="match status" value="1"/>
</dbReference>
<feature type="domain" description="Cytochrome b5 heme-binding" evidence="7">
    <location>
        <begin position="198"/>
        <end position="275"/>
    </location>
</feature>
<accession>A0A1D8NAN9</accession>
<protein>
    <recommendedName>
        <fullName evidence="7">Cytochrome b5 heme-binding domain-containing protein</fullName>
    </recommendedName>
</protein>
<name>A0A1D8NAN9_YARLL</name>
<dbReference type="VEuPathDB" id="FungiDB:YALI0_C11627g"/>
<dbReference type="Gene3D" id="3.10.120.10">
    <property type="entry name" value="Cytochrome b5-like heme/steroid binding domain"/>
    <property type="match status" value="1"/>
</dbReference>
<keyword evidence="6" id="KW-0732">Signal</keyword>
<evidence type="ECO:0000256" key="4">
    <source>
        <dbReference type="RuleBase" id="RU362121"/>
    </source>
</evidence>
<dbReference type="GO" id="GO:0005737">
    <property type="term" value="C:cytoplasm"/>
    <property type="evidence" value="ECO:0007669"/>
    <property type="project" value="TreeGrafter"/>
</dbReference>
<dbReference type="Proteomes" id="UP000182444">
    <property type="component" value="Chromosome 1C"/>
</dbReference>